<protein>
    <submittedName>
        <fullName evidence="2">Uncharacterized protein</fullName>
    </submittedName>
</protein>
<dbReference type="AlphaFoldDB" id="A0A3N4HWT9"/>
<organism evidence="2 3">
    <name type="scientific">Ascobolus immersus RN42</name>
    <dbReference type="NCBI Taxonomy" id="1160509"/>
    <lineage>
        <taxon>Eukaryota</taxon>
        <taxon>Fungi</taxon>
        <taxon>Dikarya</taxon>
        <taxon>Ascomycota</taxon>
        <taxon>Pezizomycotina</taxon>
        <taxon>Pezizomycetes</taxon>
        <taxon>Pezizales</taxon>
        <taxon>Ascobolaceae</taxon>
        <taxon>Ascobolus</taxon>
    </lineage>
</organism>
<keyword evidence="3" id="KW-1185">Reference proteome</keyword>
<dbReference type="Proteomes" id="UP000275078">
    <property type="component" value="Unassembled WGS sequence"/>
</dbReference>
<feature type="region of interest" description="Disordered" evidence="1">
    <location>
        <begin position="1"/>
        <end position="71"/>
    </location>
</feature>
<name>A0A3N4HWT9_ASCIM</name>
<dbReference type="EMBL" id="ML119723">
    <property type="protein sequence ID" value="RPA77657.1"/>
    <property type="molecule type" value="Genomic_DNA"/>
</dbReference>
<sequence>MSLLKRQTPSLNTANLLTHPLQVTTGDSAPYKQRKTEKKKSPLPIRKRKQRENCSKPFVTKSKPKMSLRASKKTEIAVLVIPNLPGKSASLVA</sequence>
<evidence type="ECO:0000256" key="1">
    <source>
        <dbReference type="SAM" id="MobiDB-lite"/>
    </source>
</evidence>
<accession>A0A3N4HWT9</accession>
<gene>
    <name evidence="2" type="ORF">BJ508DRAFT_364356</name>
</gene>
<evidence type="ECO:0000313" key="3">
    <source>
        <dbReference type="Proteomes" id="UP000275078"/>
    </source>
</evidence>
<reference evidence="2 3" key="1">
    <citation type="journal article" date="2018" name="Nat. Ecol. Evol.">
        <title>Pezizomycetes genomes reveal the molecular basis of ectomycorrhizal truffle lifestyle.</title>
        <authorList>
            <person name="Murat C."/>
            <person name="Payen T."/>
            <person name="Noel B."/>
            <person name="Kuo A."/>
            <person name="Morin E."/>
            <person name="Chen J."/>
            <person name="Kohler A."/>
            <person name="Krizsan K."/>
            <person name="Balestrini R."/>
            <person name="Da Silva C."/>
            <person name="Montanini B."/>
            <person name="Hainaut M."/>
            <person name="Levati E."/>
            <person name="Barry K.W."/>
            <person name="Belfiori B."/>
            <person name="Cichocki N."/>
            <person name="Clum A."/>
            <person name="Dockter R.B."/>
            <person name="Fauchery L."/>
            <person name="Guy J."/>
            <person name="Iotti M."/>
            <person name="Le Tacon F."/>
            <person name="Lindquist E.A."/>
            <person name="Lipzen A."/>
            <person name="Malagnac F."/>
            <person name="Mello A."/>
            <person name="Molinier V."/>
            <person name="Miyauchi S."/>
            <person name="Poulain J."/>
            <person name="Riccioni C."/>
            <person name="Rubini A."/>
            <person name="Sitrit Y."/>
            <person name="Splivallo R."/>
            <person name="Traeger S."/>
            <person name="Wang M."/>
            <person name="Zifcakova L."/>
            <person name="Wipf D."/>
            <person name="Zambonelli A."/>
            <person name="Paolocci F."/>
            <person name="Nowrousian M."/>
            <person name="Ottonello S."/>
            <person name="Baldrian P."/>
            <person name="Spatafora J.W."/>
            <person name="Henrissat B."/>
            <person name="Nagy L.G."/>
            <person name="Aury J.M."/>
            <person name="Wincker P."/>
            <person name="Grigoriev I.V."/>
            <person name="Bonfante P."/>
            <person name="Martin F.M."/>
        </authorList>
    </citation>
    <scope>NUCLEOTIDE SEQUENCE [LARGE SCALE GENOMIC DNA]</scope>
    <source>
        <strain evidence="2 3">RN42</strain>
    </source>
</reference>
<proteinExistence type="predicted"/>
<evidence type="ECO:0000313" key="2">
    <source>
        <dbReference type="EMBL" id="RPA77657.1"/>
    </source>
</evidence>
<feature type="compositionally biased region" description="Polar residues" evidence="1">
    <location>
        <begin position="1"/>
        <end position="27"/>
    </location>
</feature>